<dbReference type="GeneID" id="36376466"/>
<sequence length="269" mass="31785">MKFFIGYSNITKNLTNLDKYYSTLNINDNDTFKEILIKLNIHKKYIENKEIFKNDIYYESTIDASASYNFEENKIYINAGYMNLPFYDINLISSINFGSIGFILGHEMAHAFDNFGINYNNKWNNNLNDNIYDDKIKCFIYQYDKYISLKTNKKINGLRTLNENLADNVGLEVAVKAYIKYINYNKLDEPSIPGYEKYNKLQLFYIAFGQTHCSYMSYINELKQIEKGLHSIEYYRVIGTISNQENFHKSFHCNNTLPMNPINKCKFWN</sequence>
<comment type="similarity">
    <text evidence="1">Belongs to the peptidase M13 family.</text>
</comment>
<reference evidence="4" key="1">
    <citation type="submission" date="2014-09" db="EMBL/GenBank/DDBJ databases">
        <authorList>
            <person name="Martin A.A."/>
        </authorList>
    </citation>
    <scope>NUCLEOTIDE SEQUENCE</scope>
    <source>
        <strain evidence="4">ED321</strain>
    </source>
</reference>
<dbReference type="PANTHER" id="PTHR11733:SF167">
    <property type="entry name" value="FI17812P1-RELATED"/>
    <property type="match status" value="1"/>
</dbReference>
<dbReference type="Proteomes" id="UP000035682">
    <property type="component" value="Unplaced"/>
</dbReference>
<evidence type="ECO:0000313" key="3">
    <source>
        <dbReference type="EMBL" id="CEF64101.1"/>
    </source>
</evidence>
<organism evidence="3">
    <name type="scientific">Strongyloides ratti</name>
    <name type="common">Parasitic roundworm</name>
    <dbReference type="NCBI Taxonomy" id="34506"/>
    <lineage>
        <taxon>Eukaryota</taxon>
        <taxon>Metazoa</taxon>
        <taxon>Ecdysozoa</taxon>
        <taxon>Nematoda</taxon>
        <taxon>Chromadorea</taxon>
        <taxon>Rhabditida</taxon>
        <taxon>Tylenchina</taxon>
        <taxon>Panagrolaimomorpha</taxon>
        <taxon>Strongyloidoidea</taxon>
        <taxon>Strongyloididae</taxon>
        <taxon>Strongyloides</taxon>
    </lineage>
</organism>
<dbReference type="PANTHER" id="PTHR11733">
    <property type="entry name" value="ZINC METALLOPROTEASE FAMILY M13 NEPRILYSIN-RELATED"/>
    <property type="match status" value="1"/>
</dbReference>
<evidence type="ECO:0000313" key="6">
    <source>
        <dbReference type="WormBase" id="SRAE_1000235700"/>
    </source>
</evidence>
<evidence type="ECO:0000259" key="2">
    <source>
        <dbReference type="Pfam" id="PF01431"/>
    </source>
</evidence>
<dbReference type="InterPro" id="IPR018497">
    <property type="entry name" value="Peptidase_M13_C"/>
</dbReference>
<dbReference type="GO" id="GO:0004222">
    <property type="term" value="F:metalloendopeptidase activity"/>
    <property type="evidence" value="ECO:0007669"/>
    <property type="project" value="InterPro"/>
</dbReference>
<evidence type="ECO:0000313" key="5">
    <source>
        <dbReference type="WBParaSite" id="SRAE_1000235700.1"/>
    </source>
</evidence>
<dbReference type="InterPro" id="IPR024079">
    <property type="entry name" value="MetalloPept_cat_dom_sf"/>
</dbReference>
<dbReference type="GO" id="GO:0005886">
    <property type="term" value="C:plasma membrane"/>
    <property type="evidence" value="ECO:0007669"/>
    <property type="project" value="TreeGrafter"/>
</dbReference>
<dbReference type="WBParaSite" id="SRAE_1000235700.1">
    <property type="protein sequence ID" value="SRAE_1000235700.1"/>
    <property type="gene ID" value="WBGene00258971"/>
</dbReference>
<dbReference type="PRINTS" id="PR00786">
    <property type="entry name" value="NEPRILYSIN"/>
</dbReference>
<dbReference type="SUPFAM" id="SSF55486">
    <property type="entry name" value="Metalloproteases ('zincins'), catalytic domain"/>
    <property type="match status" value="1"/>
</dbReference>
<dbReference type="STRING" id="34506.A0A090L2Q5"/>
<dbReference type="EMBL" id="LN609528">
    <property type="protein sequence ID" value="CEF64101.1"/>
    <property type="molecule type" value="Genomic_DNA"/>
</dbReference>
<dbReference type="CTD" id="36376466"/>
<dbReference type="OMA" id="IAFGQTH"/>
<gene>
    <name evidence="3 5 6" type="ORF">SRAE_1000235700</name>
</gene>
<protein>
    <submittedName>
        <fullName evidence="3 5">Phosphate-regulating neutral endopeptidase</fullName>
    </submittedName>
</protein>
<feature type="domain" description="Peptidase M13 C-terminal" evidence="2">
    <location>
        <begin position="66"/>
        <end position="266"/>
    </location>
</feature>
<evidence type="ECO:0000313" key="4">
    <source>
        <dbReference type="Proteomes" id="UP000035682"/>
    </source>
</evidence>
<dbReference type="PROSITE" id="PS51885">
    <property type="entry name" value="NEPRILYSIN"/>
    <property type="match status" value="1"/>
</dbReference>
<dbReference type="WormBase" id="SRAE_1000235700">
    <property type="protein sequence ID" value="SRP09775"/>
    <property type="gene ID" value="WBGene00258971"/>
</dbReference>
<reference evidence="5" key="3">
    <citation type="submission" date="2020-12" db="UniProtKB">
        <authorList>
            <consortium name="WormBaseParasite"/>
        </authorList>
    </citation>
    <scope>IDENTIFICATION</scope>
</reference>
<dbReference type="GO" id="GO:0016485">
    <property type="term" value="P:protein processing"/>
    <property type="evidence" value="ECO:0007669"/>
    <property type="project" value="TreeGrafter"/>
</dbReference>
<dbReference type="AlphaFoldDB" id="A0A090L2Q5"/>
<dbReference type="RefSeq" id="XP_024503302.1">
    <property type="nucleotide sequence ID" value="XM_024649423.1"/>
</dbReference>
<name>A0A090L2Q5_STRRB</name>
<dbReference type="InterPro" id="IPR000718">
    <property type="entry name" value="Peptidase_M13"/>
</dbReference>
<proteinExistence type="inferred from homology"/>
<accession>A0A090L2Q5</accession>
<dbReference type="Gene3D" id="3.40.390.10">
    <property type="entry name" value="Collagenase (Catalytic Domain)"/>
    <property type="match status" value="1"/>
</dbReference>
<reference evidence="3" key="2">
    <citation type="submission" date="2014-09" db="EMBL/GenBank/DDBJ databases">
        <authorList>
            <person name="Aslett A.Martin."/>
        </authorList>
    </citation>
    <scope>NUCLEOTIDE SEQUENCE</scope>
    <source>
        <strain evidence="3">ED321 Heterogonic</strain>
    </source>
</reference>
<keyword evidence="4" id="KW-1185">Reference proteome</keyword>
<dbReference type="Pfam" id="PF01431">
    <property type="entry name" value="Peptidase_M13"/>
    <property type="match status" value="1"/>
</dbReference>
<dbReference type="OrthoDB" id="6475849at2759"/>
<evidence type="ECO:0000256" key="1">
    <source>
        <dbReference type="ARBA" id="ARBA00007357"/>
    </source>
</evidence>